<keyword evidence="4" id="KW-0547">Nucleotide-binding</keyword>
<evidence type="ECO:0000256" key="1">
    <source>
        <dbReference type="ARBA" id="ARBA00005187"/>
    </source>
</evidence>
<evidence type="ECO:0000259" key="8">
    <source>
        <dbReference type="Pfam" id="PF13537"/>
    </source>
</evidence>
<evidence type="ECO:0000259" key="7">
    <source>
        <dbReference type="Pfam" id="PF00733"/>
    </source>
</evidence>
<feature type="domain" description="Asparagine synthetase" evidence="7">
    <location>
        <begin position="206"/>
        <end position="348"/>
    </location>
</feature>
<evidence type="ECO:0000256" key="3">
    <source>
        <dbReference type="ARBA" id="ARBA00012737"/>
    </source>
</evidence>
<evidence type="ECO:0000256" key="5">
    <source>
        <dbReference type="ARBA" id="ARBA00022840"/>
    </source>
</evidence>
<evidence type="ECO:0000256" key="4">
    <source>
        <dbReference type="ARBA" id="ARBA00022741"/>
    </source>
</evidence>
<evidence type="ECO:0000256" key="2">
    <source>
        <dbReference type="ARBA" id="ARBA00005752"/>
    </source>
</evidence>
<keyword evidence="9" id="KW-0436">Ligase</keyword>
<dbReference type="EC" id="6.3.5.4" evidence="3"/>
<dbReference type="Gene3D" id="3.60.20.10">
    <property type="entry name" value="Glutamine Phosphoribosylpyrophosphate, subunit 1, domain 1"/>
    <property type="match status" value="1"/>
</dbReference>
<dbReference type="InterPro" id="IPR029055">
    <property type="entry name" value="Ntn_hydrolases_N"/>
</dbReference>
<sequence length="529" mass="57779">MGQIAGVSGKGYSQFERPASWLRATHERRLNRNGCSMAAHCDDDELHEGGGVMVALSGICLQAGKKITARDIADQYRRDGTLDTSRFDGHFAIGLYDDVADRLLLCRDAIGITPLYYAASPTELFFASECKLLLMQHGIDRSLDAGAMQRFLDDGWTPAHRTFFQSIRPVPPGYLLVREASGTIRMHRQTPWEASHEAVAASPRDITRALEESVAALFGAKTDQRVGIMLSGGIDSALIGGTLRQRLPEAQIHSFTVGYGEDDPEIIGARATAAALNFTHHDVFVSPGDLDRLLPAAILAMETLGGHDEYPCLFAAHEAAAGKVDILFSGNMSDTLFAGMDSHRAIWRDCYPIGGRHGTGTGGRILSAALQKALLARDERLSAQERFAQRFDMKALMPFTASRLITLALSIPDDQKLDESRNKIILRQAAAQILPREIAERPKGIQQLRYDSAMIEWLVGRLGAIQRERPGPIGAVLNADCIGDAIHELSVSAARPAVHRAWNLCALDAWYRAFAHELPVRPEAVGAVQ</sequence>
<feature type="domain" description="Glutamine amidotransferase type-2" evidence="8">
    <location>
        <begin position="84"/>
        <end position="134"/>
    </location>
</feature>
<proteinExistence type="inferred from homology"/>
<dbReference type="InterPro" id="IPR051786">
    <property type="entry name" value="ASN_synthetase/amidase"/>
</dbReference>
<dbReference type="SUPFAM" id="SSF52402">
    <property type="entry name" value="Adenine nucleotide alpha hydrolases-like"/>
    <property type="match status" value="1"/>
</dbReference>
<evidence type="ECO:0000313" key="10">
    <source>
        <dbReference type="Proteomes" id="UP001342418"/>
    </source>
</evidence>
<keyword evidence="10" id="KW-1185">Reference proteome</keyword>
<dbReference type="InterPro" id="IPR001962">
    <property type="entry name" value="Asn_synthase"/>
</dbReference>
<keyword evidence="9" id="KW-0614">Plasmid</keyword>
<dbReference type="Pfam" id="PF13537">
    <property type="entry name" value="GATase_7"/>
    <property type="match status" value="1"/>
</dbReference>
<dbReference type="InterPro" id="IPR006426">
    <property type="entry name" value="Asn_synth_AEB"/>
</dbReference>
<dbReference type="SUPFAM" id="SSF56235">
    <property type="entry name" value="N-terminal nucleophile aminohydrolases (Ntn hydrolases)"/>
    <property type="match status" value="1"/>
</dbReference>
<reference evidence="9 10" key="1">
    <citation type="submission" date="2018-07" db="EMBL/GenBank/DDBJ databases">
        <title>Genome sequence of Nitratireductor thuwali#1536.</title>
        <authorList>
            <person name="Michoud G."/>
            <person name="Merlino G."/>
            <person name="Sefrji F.O."/>
            <person name="Daffonchio D."/>
        </authorList>
    </citation>
    <scope>NUCLEOTIDE SEQUENCE [LARGE SCALE GENOMIC DNA]</scope>
    <source>
        <strain evidence="9 10">Nit1536</strain>
        <plasmid evidence="9 10">p1536_1</plasmid>
    </source>
</reference>
<accession>A0ABY5MSS2</accession>
<dbReference type="Proteomes" id="UP001342418">
    <property type="component" value="Plasmid p1536_1"/>
</dbReference>
<evidence type="ECO:0000256" key="6">
    <source>
        <dbReference type="ARBA" id="ARBA00048741"/>
    </source>
</evidence>
<gene>
    <name evidence="9" type="primary">asnB_2</name>
    <name evidence="9" type="ORF">NTH_04175</name>
</gene>
<comment type="pathway">
    <text evidence="1">Amino-acid biosynthesis; L-asparagine biosynthesis; L-asparagine from L-aspartate (L-Gln route): step 1/1.</text>
</comment>
<dbReference type="RefSeq" id="WP_338532123.1">
    <property type="nucleotide sequence ID" value="NZ_CP030942.1"/>
</dbReference>
<dbReference type="Gene3D" id="3.40.50.620">
    <property type="entry name" value="HUPs"/>
    <property type="match status" value="1"/>
</dbReference>
<feature type="domain" description="Asparagine synthetase" evidence="7">
    <location>
        <begin position="380"/>
        <end position="512"/>
    </location>
</feature>
<name>A0ABY5MSS2_9HYPH</name>
<organism evidence="9 10">
    <name type="scientific">Nitratireductor thuwali</name>
    <dbReference type="NCBI Taxonomy" id="2267699"/>
    <lineage>
        <taxon>Bacteria</taxon>
        <taxon>Pseudomonadati</taxon>
        <taxon>Pseudomonadota</taxon>
        <taxon>Alphaproteobacteria</taxon>
        <taxon>Hyphomicrobiales</taxon>
        <taxon>Phyllobacteriaceae</taxon>
        <taxon>Nitratireductor</taxon>
    </lineage>
</organism>
<keyword evidence="5" id="KW-0067">ATP-binding</keyword>
<dbReference type="PANTHER" id="PTHR43284">
    <property type="entry name" value="ASPARAGINE SYNTHETASE (GLUTAMINE-HYDROLYZING)"/>
    <property type="match status" value="1"/>
</dbReference>
<comment type="catalytic activity">
    <reaction evidence="6">
        <text>L-aspartate + L-glutamine + ATP + H2O = L-asparagine + L-glutamate + AMP + diphosphate + H(+)</text>
        <dbReference type="Rhea" id="RHEA:12228"/>
        <dbReference type="ChEBI" id="CHEBI:15377"/>
        <dbReference type="ChEBI" id="CHEBI:15378"/>
        <dbReference type="ChEBI" id="CHEBI:29985"/>
        <dbReference type="ChEBI" id="CHEBI:29991"/>
        <dbReference type="ChEBI" id="CHEBI:30616"/>
        <dbReference type="ChEBI" id="CHEBI:33019"/>
        <dbReference type="ChEBI" id="CHEBI:58048"/>
        <dbReference type="ChEBI" id="CHEBI:58359"/>
        <dbReference type="ChEBI" id="CHEBI:456215"/>
        <dbReference type="EC" id="6.3.5.4"/>
    </reaction>
</comment>
<protein>
    <recommendedName>
        <fullName evidence="3">asparagine synthase (glutamine-hydrolyzing)</fullName>
        <ecNumber evidence="3">6.3.5.4</ecNumber>
    </recommendedName>
</protein>
<dbReference type="CDD" id="cd01991">
    <property type="entry name" value="Asn_synthase_B_C"/>
    <property type="match status" value="1"/>
</dbReference>
<dbReference type="Pfam" id="PF00733">
    <property type="entry name" value="Asn_synthase"/>
    <property type="match status" value="2"/>
</dbReference>
<evidence type="ECO:0000313" key="9">
    <source>
        <dbReference type="EMBL" id="UUP19663.1"/>
    </source>
</evidence>
<dbReference type="EMBL" id="CP030942">
    <property type="protein sequence ID" value="UUP19663.1"/>
    <property type="molecule type" value="Genomic_DNA"/>
</dbReference>
<dbReference type="PANTHER" id="PTHR43284:SF1">
    <property type="entry name" value="ASPARAGINE SYNTHETASE"/>
    <property type="match status" value="1"/>
</dbReference>
<comment type="similarity">
    <text evidence="2">Belongs to the asparagine synthetase family.</text>
</comment>
<dbReference type="PIRSF" id="PIRSF001589">
    <property type="entry name" value="Asn_synthetase_glu-h"/>
    <property type="match status" value="1"/>
</dbReference>
<dbReference type="InterPro" id="IPR014729">
    <property type="entry name" value="Rossmann-like_a/b/a_fold"/>
</dbReference>
<dbReference type="InterPro" id="IPR017932">
    <property type="entry name" value="GATase_2_dom"/>
</dbReference>
<dbReference type="GO" id="GO:0004066">
    <property type="term" value="F:asparagine synthase (glutamine-hydrolyzing) activity"/>
    <property type="evidence" value="ECO:0007669"/>
    <property type="project" value="UniProtKB-EC"/>
</dbReference>
<geneLocation type="plasmid" evidence="9 10">
    <name>p1536_1</name>
</geneLocation>